<comment type="caution">
    <text evidence="4">The sequence shown here is derived from an EMBL/GenBank/DDBJ whole genome shotgun (WGS) entry which is preliminary data.</text>
</comment>
<evidence type="ECO:0000259" key="2">
    <source>
        <dbReference type="Pfam" id="PF01841"/>
    </source>
</evidence>
<keyword evidence="5" id="KW-1185">Reference proteome</keyword>
<reference evidence="4 5" key="1">
    <citation type="submission" date="2019-08" db="EMBL/GenBank/DDBJ databases">
        <title>Ulvibacter marinistellae sp. nov., isolated from a starfish, Patiria pectinifera.</title>
        <authorList>
            <person name="Kawano K."/>
            <person name="Ushijima N."/>
            <person name="Kihara M."/>
            <person name="Itoh H."/>
        </authorList>
    </citation>
    <scope>NUCLEOTIDE SEQUENCE [LARGE SCALE GENOMIC DNA]</scope>
    <source>
        <strain evidence="4 5">KK4</strain>
    </source>
</reference>
<dbReference type="RefSeq" id="WP_151894854.1">
    <property type="nucleotide sequence ID" value="NZ_BKCF01000005.1"/>
</dbReference>
<evidence type="ECO:0000313" key="5">
    <source>
        <dbReference type="Proteomes" id="UP000326994"/>
    </source>
</evidence>
<dbReference type="AlphaFoldDB" id="A0A5J4FXZ9"/>
<dbReference type="Gene3D" id="2.60.40.3140">
    <property type="match status" value="1"/>
</dbReference>
<evidence type="ECO:0000259" key="3">
    <source>
        <dbReference type="Pfam" id="PF12969"/>
    </source>
</evidence>
<proteinExistence type="predicted"/>
<evidence type="ECO:0000256" key="1">
    <source>
        <dbReference type="SAM" id="SignalP"/>
    </source>
</evidence>
<dbReference type="InterPro" id="IPR024618">
    <property type="entry name" value="DUF3857"/>
</dbReference>
<evidence type="ECO:0000313" key="4">
    <source>
        <dbReference type="EMBL" id="GEQ86933.1"/>
    </source>
</evidence>
<dbReference type="EMBL" id="BKCF01000005">
    <property type="protein sequence ID" value="GEQ86933.1"/>
    <property type="molecule type" value="Genomic_DNA"/>
</dbReference>
<dbReference type="Pfam" id="PF01841">
    <property type="entry name" value="Transglut_core"/>
    <property type="match status" value="1"/>
</dbReference>
<feature type="domain" description="DUF3857" evidence="3">
    <location>
        <begin position="61"/>
        <end position="178"/>
    </location>
</feature>
<dbReference type="Proteomes" id="UP000326994">
    <property type="component" value="Unassembled WGS sequence"/>
</dbReference>
<dbReference type="Gene3D" id="2.60.120.1130">
    <property type="match status" value="1"/>
</dbReference>
<sequence length="616" mass="70487">MKFVYLLLVSVVCHISAYAQDYKFGDVSIAELQEKSDTEFPEADAKVITRDVEYNFGEVLYVFERIKIYTKEGFEYAKWQIDFDDVESLKANTYNLENGKIVVTKVEKGSIFNEEINDGEEVSKISFPNVKEGSVLELKYKVRDIGLRSINSQSYIPIESVKVLIKNPYSRELKITQNPLSDIALKTLEKPYELLYVGKDIPPLKKENYVTSLSTYQGKIYIEQVGTYGQNKMKNWTDVAEFYNDAHYFGAEVKRSGYFKSDLDPLLVNEIEPLELAKNIYYFLQKRMKWNEFYSRGADETRTAYKEKEGSISQINVTLTAMLRKAGLKANPVLAATKSRGYILFPTIIGFNAILTAVEIDDKIYLLDASRKNAAFGELPSNLINGIGLIVYENDMFKTIPTSPTKSSKSFVIANATLDVTSGAIIGDYKQRLSGYFANRYRKDYTDKQANAYWNDLQKENNLLYFSKTDTKDMANLTKPIMLETSFKKESYLEEISGNLYLDPLFIFGLKENKFTDENRKYPIDFVFPYSKTYKITFKIPDGYTVESLPEGVNIAMQDNIASIKYDNKVSGNSIMVSLDVEVNYPLIAADYYEGIKTIFTEYYKISNSKIVLSKN</sequence>
<organism evidence="4 5">
    <name type="scientific">Patiriisocius marinistellae</name>
    <dbReference type="NCBI Taxonomy" id="2494560"/>
    <lineage>
        <taxon>Bacteria</taxon>
        <taxon>Pseudomonadati</taxon>
        <taxon>Bacteroidota</taxon>
        <taxon>Flavobacteriia</taxon>
        <taxon>Flavobacteriales</taxon>
        <taxon>Flavobacteriaceae</taxon>
        <taxon>Patiriisocius</taxon>
    </lineage>
</organism>
<protein>
    <submittedName>
        <fullName evidence="4">Uncharacterized protein</fullName>
    </submittedName>
</protein>
<feature type="chain" id="PRO_5023803852" evidence="1">
    <location>
        <begin position="20"/>
        <end position="616"/>
    </location>
</feature>
<dbReference type="Gene3D" id="3.10.620.30">
    <property type="match status" value="1"/>
</dbReference>
<gene>
    <name evidence="4" type="ORF">ULMS_24410</name>
</gene>
<feature type="domain" description="Transglutaminase-like" evidence="2">
    <location>
        <begin position="271"/>
        <end position="337"/>
    </location>
</feature>
<dbReference type="Pfam" id="PF12969">
    <property type="entry name" value="DUF3857"/>
    <property type="match status" value="1"/>
</dbReference>
<dbReference type="OrthoDB" id="98874at2"/>
<keyword evidence="1" id="KW-0732">Signal</keyword>
<feature type="signal peptide" evidence="1">
    <location>
        <begin position="1"/>
        <end position="19"/>
    </location>
</feature>
<dbReference type="InterPro" id="IPR002931">
    <property type="entry name" value="Transglutaminase-like"/>
</dbReference>
<name>A0A5J4FXZ9_9FLAO</name>
<accession>A0A5J4FXZ9</accession>